<dbReference type="EMBL" id="SDMP01000019">
    <property type="protein sequence ID" value="RYQ91667.1"/>
    <property type="molecule type" value="Genomic_DNA"/>
</dbReference>
<accession>A0A444XPL1</accession>
<proteinExistence type="predicted"/>
<evidence type="ECO:0000313" key="1">
    <source>
        <dbReference type="EMBL" id="RYQ91667.1"/>
    </source>
</evidence>
<keyword evidence="2" id="KW-1185">Reference proteome</keyword>
<protein>
    <submittedName>
        <fullName evidence="1">Uncharacterized protein</fullName>
    </submittedName>
</protein>
<organism evidence="1 2">
    <name type="scientific">Arachis hypogaea</name>
    <name type="common">Peanut</name>
    <dbReference type="NCBI Taxonomy" id="3818"/>
    <lineage>
        <taxon>Eukaryota</taxon>
        <taxon>Viridiplantae</taxon>
        <taxon>Streptophyta</taxon>
        <taxon>Embryophyta</taxon>
        <taxon>Tracheophyta</taxon>
        <taxon>Spermatophyta</taxon>
        <taxon>Magnoliopsida</taxon>
        <taxon>eudicotyledons</taxon>
        <taxon>Gunneridae</taxon>
        <taxon>Pentapetalae</taxon>
        <taxon>rosids</taxon>
        <taxon>fabids</taxon>
        <taxon>Fabales</taxon>
        <taxon>Fabaceae</taxon>
        <taxon>Papilionoideae</taxon>
        <taxon>50 kb inversion clade</taxon>
        <taxon>dalbergioids sensu lato</taxon>
        <taxon>Dalbergieae</taxon>
        <taxon>Pterocarpus clade</taxon>
        <taxon>Arachis</taxon>
    </lineage>
</organism>
<gene>
    <name evidence="1" type="ORF">Ahy_B09g097652</name>
</gene>
<evidence type="ECO:0000313" key="2">
    <source>
        <dbReference type="Proteomes" id="UP000289738"/>
    </source>
</evidence>
<comment type="caution">
    <text evidence="1">The sequence shown here is derived from an EMBL/GenBank/DDBJ whole genome shotgun (WGS) entry which is preliminary data.</text>
</comment>
<name>A0A444XPL1_ARAHY</name>
<dbReference type="AlphaFoldDB" id="A0A444XPL1"/>
<reference evidence="1 2" key="1">
    <citation type="submission" date="2019-01" db="EMBL/GenBank/DDBJ databases">
        <title>Sequencing of cultivated peanut Arachis hypogaea provides insights into genome evolution and oil improvement.</title>
        <authorList>
            <person name="Chen X."/>
        </authorList>
    </citation>
    <scope>NUCLEOTIDE SEQUENCE [LARGE SCALE GENOMIC DNA]</scope>
    <source>
        <strain evidence="2">cv. Fuhuasheng</strain>
        <tissue evidence="1">Leaves</tissue>
    </source>
</reference>
<sequence length="74" mass="7627">MVSPLWSNPAAIVTSSVATVGVAVTELLAARNGAVAVGDCRQSCCSTSVILPFIVSCRSAEMVTTCYLEGSKVF</sequence>
<dbReference type="Proteomes" id="UP000289738">
    <property type="component" value="Chromosome B09"/>
</dbReference>